<dbReference type="Proteomes" id="UP001162992">
    <property type="component" value="Chromosome 13"/>
</dbReference>
<evidence type="ECO:0000313" key="2">
    <source>
        <dbReference type="Proteomes" id="UP001162992"/>
    </source>
</evidence>
<gene>
    <name evidence="1" type="ORF">O6H91_13G085500</name>
</gene>
<comment type="caution">
    <text evidence="1">The sequence shown here is derived from an EMBL/GenBank/DDBJ whole genome shotgun (WGS) entry which is preliminary data.</text>
</comment>
<protein>
    <submittedName>
        <fullName evidence="1">Uncharacterized protein</fullName>
    </submittedName>
</protein>
<evidence type="ECO:0000313" key="1">
    <source>
        <dbReference type="EMBL" id="KAJ7534243.1"/>
    </source>
</evidence>
<name>A0ACC2BWS2_DIPCM</name>
<accession>A0ACC2BWS2</accession>
<organism evidence="1 2">
    <name type="scientific">Diphasiastrum complanatum</name>
    <name type="common">Issler's clubmoss</name>
    <name type="synonym">Lycopodium complanatum</name>
    <dbReference type="NCBI Taxonomy" id="34168"/>
    <lineage>
        <taxon>Eukaryota</taxon>
        <taxon>Viridiplantae</taxon>
        <taxon>Streptophyta</taxon>
        <taxon>Embryophyta</taxon>
        <taxon>Tracheophyta</taxon>
        <taxon>Lycopodiopsida</taxon>
        <taxon>Lycopodiales</taxon>
        <taxon>Lycopodiaceae</taxon>
        <taxon>Lycopodioideae</taxon>
        <taxon>Diphasiastrum</taxon>
    </lineage>
</organism>
<keyword evidence="2" id="KW-1185">Reference proteome</keyword>
<reference evidence="2" key="1">
    <citation type="journal article" date="2024" name="Proc. Natl. Acad. Sci. U.S.A.">
        <title>Extraordinary preservation of gene collinearity over three hundred million years revealed in homosporous lycophytes.</title>
        <authorList>
            <person name="Li C."/>
            <person name="Wickell D."/>
            <person name="Kuo L.Y."/>
            <person name="Chen X."/>
            <person name="Nie B."/>
            <person name="Liao X."/>
            <person name="Peng D."/>
            <person name="Ji J."/>
            <person name="Jenkins J."/>
            <person name="Williams M."/>
            <person name="Shu S."/>
            <person name="Plott C."/>
            <person name="Barry K."/>
            <person name="Rajasekar S."/>
            <person name="Grimwood J."/>
            <person name="Han X."/>
            <person name="Sun S."/>
            <person name="Hou Z."/>
            <person name="He W."/>
            <person name="Dai G."/>
            <person name="Sun C."/>
            <person name="Schmutz J."/>
            <person name="Leebens-Mack J.H."/>
            <person name="Li F.W."/>
            <person name="Wang L."/>
        </authorList>
    </citation>
    <scope>NUCLEOTIDE SEQUENCE [LARGE SCALE GENOMIC DNA]</scope>
    <source>
        <strain evidence="2">cv. PW_Plant_1</strain>
    </source>
</reference>
<proteinExistence type="predicted"/>
<sequence length="725" mass="80414">MRKGNEMESSSEKQKIQDEIKTEMFSSRVNDSVQEKEISYCNGNGLQSAVGDETLACQMFHCEAGANGNETSVSRTGKKSECVPLGMELRVRSEEERLNTVNRKIDAESELEDNGINKNQWQNVHEASDFVFKNAAELLKVSNQAHAASIGNELMEKSIHNVPGKKADVADVARKLSEYVEAEAISRDNLYDKKATVMNGGEIMVNQCQANSDYRGKELIEEIEAHKEHGAVIPIEAAMSQHQSFADGGTEERNPEQQGVFIHRKRSIAEADLGGVGTERLKKSLKPEGVDEVSANSAGNEGPNDCHTQRPETAPEDINLETSVCKEGESTTVPRVPRYKKRKIALFVAYCGVGYQGMQRNPGAVTIEGDLEEALFKAGAIAESNFGDPWKVEWMRAARTDKGVSAVGQVVSGRFFIDPAGFVERVNSHLPRQIHVLGYKRVTNTFNAKNLCDRRRYEYVLPVFTFDPSAHLDRESVKQLGGGIKVSICSETRQGSEGTVINEDFKNAAQDITELSQNIPDDVLQRESVREHSEEEPQLENGMEAVDRTLPKRYPKNHTQATDVSNVILRGTVPFDPSMGENEVQQEVHSSSQHNDGEKFGSLGVSSEPVILSKEASVKANFQFGEKHLSHFNSILSHYVGTHNFHNFTSRMKAEDPSAKRYIVSFEACSVFTIGCMEFVKCKVVGQSFMLHQIRKMIGLAVAIARGCAPLSIIETALRRYYLDI</sequence>
<dbReference type="EMBL" id="CM055104">
    <property type="protein sequence ID" value="KAJ7534243.1"/>
    <property type="molecule type" value="Genomic_DNA"/>
</dbReference>